<reference evidence="1 2" key="2">
    <citation type="journal article" date="2016" name="Environ. Microbiol.">
        <title>The revisited genome of Pseudomonas putida KT2440 enlightens its value as a robust metabolic chassis.</title>
        <authorList>
            <person name="Belda E."/>
            <person name="van Heck R.G."/>
            <person name="Lopez-Sanchez M.J."/>
            <person name="Cruveiller S."/>
            <person name="Barbe V."/>
            <person name="Fraser C."/>
            <person name="Klenk H.P."/>
            <person name="Petersen J."/>
            <person name="Morgat A."/>
            <person name="Nikel P.I."/>
            <person name="Vallenet D."/>
            <person name="Rouy Z."/>
            <person name="Sekowska A."/>
            <person name="Martins Dos Santos V.A."/>
            <person name="de Lorenzo V."/>
            <person name="Danchin A."/>
            <person name="Medigue C."/>
        </authorList>
    </citation>
    <scope>NUCLEOTIDE SEQUENCE [LARGE SCALE GENOMIC DNA]</scope>
    <source>
        <strain evidence="2">ATCC 47054 / DSM 6125 / CFBP 8728 / NCIMB 11950 / KT2440</strain>
    </source>
</reference>
<dbReference type="Proteomes" id="UP000000556">
    <property type="component" value="Chromosome"/>
</dbReference>
<name>Q88IM7_PSEPK</name>
<protein>
    <submittedName>
        <fullName evidence="1">Uncharacterized protein</fullName>
    </submittedName>
</protein>
<evidence type="ECO:0000313" key="2">
    <source>
        <dbReference type="Proteomes" id="UP000000556"/>
    </source>
</evidence>
<evidence type="ECO:0000313" key="1">
    <source>
        <dbReference type="EMBL" id="AAN68580.1"/>
    </source>
</evidence>
<dbReference type="EMBL" id="AE015451">
    <property type="protein sequence ID" value="AAN68580.1"/>
    <property type="molecule type" value="Genomic_DNA"/>
</dbReference>
<sequence length="99" mass="11699">MRADRARRYPIDFRRKCREIDVRLDLGQRISKRVDLLPMMFVSEQVRLDGSALLHGWCQRTKSGQRNFTNRRGPRFFEVPFIHQAYQQALNDPAGVLQP</sequence>
<accession>Q88IM7</accession>
<gene>
    <name evidence="1" type="ordered locus">PP_2972</name>
</gene>
<proteinExistence type="predicted"/>
<dbReference type="BioCyc" id="PPUT160488:G1G01-3151-MONOMER"/>
<reference evidence="1 2" key="1">
    <citation type="journal article" date="2002" name="Environ. Microbiol.">
        <title>Complete genome sequence and comparative analysis of the metabolically versatile Pseudomonas putida KT2440.</title>
        <authorList>
            <person name="Nelson K.E."/>
            <person name="Weinel C."/>
            <person name="Paulsen I.T."/>
            <person name="Dodson R.J."/>
            <person name="Hilbert H."/>
            <person name="Martins dos Santos V.A."/>
            <person name="Fouts D.E."/>
            <person name="Gill S.R."/>
            <person name="Pop M."/>
            <person name="Holmes M."/>
            <person name="Brinkac L."/>
            <person name="Beanan M."/>
            <person name="DeBoy R.T."/>
            <person name="Daugherty S."/>
            <person name="Kolonay J."/>
            <person name="Madupu R."/>
            <person name="Nelson W."/>
            <person name="White O."/>
            <person name="Peterson J."/>
            <person name="Khouri H."/>
            <person name="Hance I."/>
            <person name="Chris Lee P."/>
            <person name="Holtzapple E."/>
            <person name="Scanlan D."/>
            <person name="Tran K."/>
            <person name="Moazzez A."/>
            <person name="Utterback T."/>
            <person name="Rizzo M."/>
            <person name="Lee K."/>
            <person name="Kosack D."/>
            <person name="Moestl D."/>
            <person name="Wedler H."/>
            <person name="Lauber J."/>
            <person name="Stjepandic D."/>
            <person name="Hoheisel J."/>
            <person name="Straetz M."/>
            <person name="Heim S."/>
            <person name="Kiewitz C."/>
            <person name="Eisen J.A."/>
            <person name="Timmis K.N."/>
            <person name="Dusterhoft A."/>
            <person name="Tummler B."/>
            <person name="Fraser C.M."/>
        </authorList>
    </citation>
    <scope>NUCLEOTIDE SEQUENCE [LARGE SCALE GENOMIC DNA]</scope>
    <source>
        <strain evidence="2">ATCC 47054 / DSM 6125 / CFBP 8728 / NCIMB 11950 / KT2440</strain>
    </source>
</reference>
<dbReference type="KEGG" id="ppu:PP_2972"/>
<keyword evidence="2" id="KW-1185">Reference proteome</keyword>
<dbReference type="PATRIC" id="fig|160488.4.peg.3146"/>
<dbReference type="STRING" id="160488.PP_2972"/>
<dbReference type="AlphaFoldDB" id="Q88IM7"/>
<organism evidence="1 2">
    <name type="scientific">Pseudomonas putida (strain ATCC 47054 / DSM 6125 / CFBP 8728 / NCIMB 11950 / KT2440)</name>
    <dbReference type="NCBI Taxonomy" id="160488"/>
    <lineage>
        <taxon>Bacteria</taxon>
        <taxon>Pseudomonadati</taxon>
        <taxon>Pseudomonadota</taxon>
        <taxon>Gammaproteobacteria</taxon>
        <taxon>Pseudomonadales</taxon>
        <taxon>Pseudomonadaceae</taxon>
        <taxon>Pseudomonas</taxon>
    </lineage>
</organism>
<dbReference type="HOGENOM" id="CLU_2318003_0_0_6"/>
<dbReference type="PaxDb" id="160488-PP_2972"/>